<name>A0ACC0P4R7_RHOML</name>
<reference evidence="1" key="1">
    <citation type="submission" date="2022-02" db="EMBL/GenBank/DDBJ databases">
        <title>Plant Genome Project.</title>
        <authorList>
            <person name="Zhang R.-G."/>
        </authorList>
    </citation>
    <scope>NUCLEOTIDE SEQUENCE</scope>
    <source>
        <strain evidence="1">AT1</strain>
    </source>
</reference>
<proteinExistence type="predicted"/>
<organism evidence="1 2">
    <name type="scientific">Rhododendron molle</name>
    <name type="common">Chinese azalea</name>
    <name type="synonym">Azalea mollis</name>
    <dbReference type="NCBI Taxonomy" id="49168"/>
    <lineage>
        <taxon>Eukaryota</taxon>
        <taxon>Viridiplantae</taxon>
        <taxon>Streptophyta</taxon>
        <taxon>Embryophyta</taxon>
        <taxon>Tracheophyta</taxon>
        <taxon>Spermatophyta</taxon>
        <taxon>Magnoliopsida</taxon>
        <taxon>eudicotyledons</taxon>
        <taxon>Gunneridae</taxon>
        <taxon>Pentapetalae</taxon>
        <taxon>asterids</taxon>
        <taxon>Ericales</taxon>
        <taxon>Ericaceae</taxon>
        <taxon>Ericoideae</taxon>
        <taxon>Rhodoreae</taxon>
        <taxon>Rhododendron</taxon>
    </lineage>
</organism>
<evidence type="ECO:0000313" key="2">
    <source>
        <dbReference type="Proteomes" id="UP001062846"/>
    </source>
</evidence>
<keyword evidence="2" id="KW-1185">Reference proteome</keyword>
<sequence>MREEKFNRGAPTTTTSEHHNPTPALPHRREPPPPPTSGHSECCCPHNKEFTIENQEDVINKAFLAMEDKFLSVVCSKESMA</sequence>
<evidence type="ECO:0000313" key="1">
    <source>
        <dbReference type="EMBL" id="KAI8560204.1"/>
    </source>
</evidence>
<dbReference type="EMBL" id="CM046391">
    <property type="protein sequence ID" value="KAI8560204.1"/>
    <property type="molecule type" value="Genomic_DNA"/>
</dbReference>
<comment type="caution">
    <text evidence="1">The sequence shown here is derived from an EMBL/GenBank/DDBJ whole genome shotgun (WGS) entry which is preliminary data.</text>
</comment>
<protein>
    <submittedName>
        <fullName evidence="1">Uncharacterized protein</fullName>
    </submittedName>
</protein>
<dbReference type="Proteomes" id="UP001062846">
    <property type="component" value="Chromosome 4"/>
</dbReference>
<gene>
    <name evidence="1" type="ORF">RHMOL_Rhmol04G0237800</name>
</gene>
<accession>A0ACC0P4R7</accession>